<dbReference type="Proteomes" id="UP000279259">
    <property type="component" value="Unassembled WGS sequence"/>
</dbReference>
<evidence type="ECO:0000313" key="3">
    <source>
        <dbReference type="Proteomes" id="UP000279259"/>
    </source>
</evidence>
<accession>A0A427YKA9</accession>
<organism evidence="2 3">
    <name type="scientific">Saitozyma podzolica</name>
    <dbReference type="NCBI Taxonomy" id="1890683"/>
    <lineage>
        <taxon>Eukaryota</taxon>
        <taxon>Fungi</taxon>
        <taxon>Dikarya</taxon>
        <taxon>Basidiomycota</taxon>
        <taxon>Agaricomycotina</taxon>
        <taxon>Tremellomycetes</taxon>
        <taxon>Tremellales</taxon>
        <taxon>Trimorphomycetaceae</taxon>
        <taxon>Saitozyma</taxon>
    </lineage>
</organism>
<reference evidence="2 3" key="1">
    <citation type="submission" date="2018-11" db="EMBL/GenBank/DDBJ databases">
        <title>Genome sequence of Saitozyma podzolica DSM 27192.</title>
        <authorList>
            <person name="Aliyu H."/>
            <person name="Gorte O."/>
            <person name="Ochsenreither K."/>
        </authorList>
    </citation>
    <scope>NUCLEOTIDE SEQUENCE [LARGE SCALE GENOMIC DNA]</scope>
    <source>
        <strain evidence="2 3">DSM 27192</strain>
    </source>
</reference>
<dbReference type="AlphaFoldDB" id="A0A427YKA9"/>
<gene>
    <name evidence="2" type="ORF">EHS25_009837</name>
</gene>
<sequence>MENPIPCLLHTALLLIETLIRLCTKPTALSPAKFTSVTRLCTSLVCEIGILIRYPLLIGDLCFRSQSLGNNRDQDGAAVKMATARASYYAHPLPQLHEYLDRERSLSNAEALRGGTIMSGRTGPYIKPAIQSKYKDADGTGAHAAVAPSSTRAETETRPGPTAQEVKAFLAGMETIEKATEAVEGPIGGEDAFWSVKDRMDPHLQLM</sequence>
<name>A0A427YKA9_9TREE</name>
<dbReference type="EMBL" id="RSCD01000008">
    <property type="protein sequence ID" value="RSH91538.1"/>
    <property type="molecule type" value="Genomic_DNA"/>
</dbReference>
<evidence type="ECO:0000313" key="2">
    <source>
        <dbReference type="EMBL" id="RSH91538.1"/>
    </source>
</evidence>
<evidence type="ECO:0000256" key="1">
    <source>
        <dbReference type="SAM" id="MobiDB-lite"/>
    </source>
</evidence>
<protein>
    <submittedName>
        <fullName evidence="2">Uncharacterized protein</fullName>
    </submittedName>
</protein>
<keyword evidence="3" id="KW-1185">Reference proteome</keyword>
<feature type="region of interest" description="Disordered" evidence="1">
    <location>
        <begin position="140"/>
        <end position="162"/>
    </location>
</feature>
<comment type="caution">
    <text evidence="2">The sequence shown here is derived from an EMBL/GenBank/DDBJ whole genome shotgun (WGS) entry which is preliminary data.</text>
</comment>
<proteinExistence type="predicted"/>